<organism evidence="3 4">
    <name type="scientific">Pestalotiopsis fici (strain W106-1 / CGMCC3.15140)</name>
    <dbReference type="NCBI Taxonomy" id="1229662"/>
    <lineage>
        <taxon>Eukaryota</taxon>
        <taxon>Fungi</taxon>
        <taxon>Dikarya</taxon>
        <taxon>Ascomycota</taxon>
        <taxon>Pezizomycotina</taxon>
        <taxon>Sordariomycetes</taxon>
        <taxon>Xylariomycetidae</taxon>
        <taxon>Amphisphaeriales</taxon>
        <taxon>Sporocadaceae</taxon>
        <taxon>Pestalotiopsis</taxon>
    </lineage>
</organism>
<dbReference type="InParanoid" id="W3XN23"/>
<dbReference type="EMBL" id="KI912109">
    <property type="protein sequence ID" value="ETS86912.1"/>
    <property type="molecule type" value="Genomic_DNA"/>
</dbReference>
<protein>
    <submittedName>
        <fullName evidence="3">Uncharacterized protein</fullName>
    </submittedName>
</protein>
<dbReference type="HOGENOM" id="CLU_031212_0_0_1"/>
<dbReference type="OMA" id="IDDGFKH"/>
<dbReference type="AlphaFoldDB" id="W3XN23"/>
<dbReference type="RefSeq" id="XP_007827512.1">
    <property type="nucleotide sequence ID" value="XM_007829321.1"/>
</dbReference>
<proteinExistence type="predicted"/>
<gene>
    <name evidence="3" type="ORF">PFICI_00740</name>
</gene>
<evidence type="ECO:0000313" key="4">
    <source>
        <dbReference type="Proteomes" id="UP000030651"/>
    </source>
</evidence>
<reference evidence="4" key="1">
    <citation type="journal article" date="2015" name="BMC Genomics">
        <title>Genomic and transcriptomic analysis of the endophytic fungus Pestalotiopsis fici reveals its lifestyle and high potential for synthesis of natural products.</title>
        <authorList>
            <person name="Wang X."/>
            <person name="Zhang X."/>
            <person name="Liu L."/>
            <person name="Xiang M."/>
            <person name="Wang W."/>
            <person name="Sun X."/>
            <person name="Che Y."/>
            <person name="Guo L."/>
            <person name="Liu G."/>
            <person name="Guo L."/>
            <person name="Wang C."/>
            <person name="Yin W.B."/>
            <person name="Stadler M."/>
            <person name="Zhang X."/>
            <person name="Liu X."/>
        </authorList>
    </citation>
    <scope>NUCLEOTIDE SEQUENCE [LARGE SCALE GENOMIC DNA]</scope>
    <source>
        <strain evidence="4">W106-1 / CGMCC3.15140</strain>
    </source>
</reference>
<evidence type="ECO:0000259" key="1">
    <source>
        <dbReference type="Pfam" id="PF23074"/>
    </source>
</evidence>
<dbReference type="Proteomes" id="UP000030651">
    <property type="component" value="Unassembled WGS sequence"/>
</dbReference>
<keyword evidence="4" id="KW-1185">Reference proteome</keyword>
<feature type="domain" description="PH" evidence="1">
    <location>
        <begin position="220"/>
        <end position="328"/>
    </location>
</feature>
<sequence length="448" mass="52853">MELVRNSVGINLLDGCCYEAERAERVAGSLEQLRQHLPPDMHAHLAGLITQIISTSHNLRDITDHSQVHMARVPWATDHLNILLPCLARTLRDIEGYYSNNGESRVNRWRRMYQEMGEELRGTPLPARFVLYNDYLNQLRFLLGRSPNYDPNSLIYMQRRILDLRRARDIREFLSVGRSDQRSHWAESIFQPEIPRKSRLERPKRSFGPWERFGQPFVSPNAKILTRCHFNNHQLSVTFILQDDDAPWLMIRIVNRQAHWLCLHGAHELCISRHDYATLYLSRWSRTEQRAKRWASLKFEFFEELVLFYNMFLCLKLKSSRMVDFHPKELALREEINMFTAFVEDDRTIYTLAIHRDVDTKRRRLQMTLCEGHLKGCPVWTAFLPGPGETPRSQWLKRGKSEHVILLKNLHAYVFCDGYSVPTTKLNADTFKIYFVNPIDADKFLTYF</sequence>
<dbReference type="InterPro" id="IPR057081">
    <property type="entry name" value="PH_N"/>
</dbReference>
<dbReference type="GeneID" id="19265753"/>
<dbReference type="Pfam" id="PF23076">
    <property type="entry name" value="PH_FT_C"/>
    <property type="match status" value="1"/>
</dbReference>
<feature type="domain" description="PH" evidence="2">
    <location>
        <begin position="338"/>
        <end position="446"/>
    </location>
</feature>
<accession>W3XN23</accession>
<evidence type="ECO:0000259" key="2">
    <source>
        <dbReference type="Pfam" id="PF23076"/>
    </source>
</evidence>
<dbReference type="KEGG" id="pfy:PFICI_00740"/>
<evidence type="ECO:0000313" key="3">
    <source>
        <dbReference type="EMBL" id="ETS86912.1"/>
    </source>
</evidence>
<dbReference type="OrthoDB" id="5345571at2759"/>
<name>W3XN23_PESFW</name>
<dbReference type="Pfam" id="PF23074">
    <property type="entry name" value="PH_FT_N"/>
    <property type="match status" value="1"/>
</dbReference>
<dbReference type="eggNOG" id="ENOG502SUJA">
    <property type="taxonomic scope" value="Eukaryota"/>
</dbReference>
<dbReference type="InterPro" id="IPR057082">
    <property type="entry name" value="PH_C"/>
</dbReference>